<dbReference type="AlphaFoldDB" id="A0AAE1FVB6"/>
<accession>A0AAE1FVB6</accession>
<reference evidence="2" key="1">
    <citation type="submission" date="2023-10" db="EMBL/GenBank/DDBJ databases">
        <title>Genome assemblies of two species of porcelain crab, Petrolisthes cinctipes and Petrolisthes manimaculis (Anomura: Porcellanidae).</title>
        <authorList>
            <person name="Angst P."/>
        </authorList>
    </citation>
    <scope>NUCLEOTIDE SEQUENCE</scope>
    <source>
        <strain evidence="2">PB745_01</strain>
        <tissue evidence="2">Gill</tissue>
    </source>
</reference>
<feature type="region of interest" description="Disordered" evidence="1">
    <location>
        <begin position="1"/>
        <end position="64"/>
    </location>
</feature>
<comment type="caution">
    <text evidence="2">The sequence shown here is derived from an EMBL/GenBank/DDBJ whole genome shotgun (WGS) entry which is preliminary data.</text>
</comment>
<organism evidence="2 3">
    <name type="scientific">Petrolisthes cinctipes</name>
    <name type="common">Flat porcelain crab</name>
    <dbReference type="NCBI Taxonomy" id="88211"/>
    <lineage>
        <taxon>Eukaryota</taxon>
        <taxon>Metazoa</taxon>
        <taxon>Ecdysozoa</taxon>
        <taxon>Arthropoda</taxon>
        <taxon>Crustacea</taxon>
        <taxon>Multicrustacea</taxon>
        <taxon>Malacostraca</taxon>
        <taxon>Eumalacostraca</taxon>
        <taxon>Eucarida</taxon>
        <taxon>Decapoda</taxon>
        <taxon>Pleocyemata</taxon>
        <taxon>Anomura</taxon>
        <taxon>Galatheoidea</taxon>
        <taxon>Porcellanidae</taxon>
        <taxon>Petrolisthes</taxon>
    </lineage>
</organism>
<evidence type="ECO:0000313" key="3">
    <source>
        <dbReference type="Proteomes" id="UP001286313"/>
    </source>
</evidence>
<sequence length="112" mass="12455">MDLEDKGYWQTKRKKKRRRTGRRRTDNPPTNPPPNTSASSLSESTHEPPSQNNAINTSPVPTQLSPAISIDSLASVDVEELGTGDNTALEQAIHKYVTVFFHDNLIKNSKPD</sequence>
<gene>
    <name evidence="2" type="ORF">Pcinc_015053</name>
</gene>
<protein>
    <submittedName>
        <fullName evidence="2">Uncharacterized protein</fullName>
    </submittedName>
</protein>
<evidence type="ECO:0000256" key="1">
    <source>
        <dbReference type="SAM" id="MobiDB-lite"/>
    </source>
</evidence>
<name>A0AAE1FVB6_PETCI</name>
<feature type="compositionally biased region" description="Polar residues" evidence="1">
    <location>
        <begin position="37"/>
        <end position="64"/>
    </location>
</feature>
<keyword evidence="3" id="KW-1185">Reference proteome</keyword>
<dbReference type="Proteomes" id="UP001286313">
    <property type="component" value="Unassembled WGS sequence"/>
</dbReference>
<proteinExistence type="predicted"/>
<evidence type="ECO:0000313" key="2">
    <source>
        <dbReference type="EMBL" id="KAK3880451.1"/>
    </source>
</evidence>
<dbReference type="EMBL" id="JAWQEG010001323">
    <property type="protein sequence ID" value="KAK3880451.1"/>
    <property type="molecule type" value="Genomic_DNA"/>
</dbReference>
<feature type="compositionally biased region" description="Basic residues" evidence="1">
    <location>
        <begin position="11"/>
        <end position="22"/>
    </location>
</feature>